<dbReference type="GO" id="GO:0005525">
    <property type="term" value="F:GTP binding"/>
    <property type="evidence" value="ECO:0007669"/>
    <property type="project" value="UniProtKB-KW"/>
</dbReference>
<dbReference type="PROSITE" id="PS51721">
    <property type="entry name" value="G_CP"/>
    <property type="match status" value="1"/>
</dbReference>
<evidence type="ECO:0000313" key="8">
    <source>
        <dbReference type="EMBL" id="CAE2213765.1"/>
    </source>
</evidence>
<evidence type="ECO:0000256" key="3">
    <source>
        <dbReference type="ARBA" id="ARBA00023054"/>
    </source>
</evidence>
<dbReference type="Gene3D" id="1.10.1580.10">
    <property type="match status" value="1"/>
</dbReference>
<evidence type="ECO:0000256" key="6">
    <source>
        <dbReference type="SAM" id="MobiDB-lite"/>
    </source>
</evidence>
<dbReference type="InterPro" id="IPR023179">
    <property type="entry name" value="GTP-bd_ortho_bundle_sf"/>
</dbReference>
<protein>
    <recommendedName>
        <fullName evidence="7">CP-type G domain-containing protein</fullName>
    </recommendedName>
</protein>
<organism evidence="8">
    <name type="scientific">Odontella aurita</name>
    <dbReference type="NCBI Taxonomy" id="265563"/>
    <lineage>
        <taxon>Eukaryota</taxon>
        <taxon>Sar</taxon>
        <taxon>Stramenopiles</taxon>
        <taxon>Ochrophyta</taxon>
        <taxon>Bacillariophyta</taxon>
        <taxon>Mediophyceae</taxon>
        <taxon>Biddulphiophycidae</taxon>
        <taxon>Eupodiscales</taxon>
        <taxon>Odontellaceae</taxon>
        <taxon>Odontella</taxon>
    </lineage>
</organism>
<feature type="region of interest" description="Disordered" evidence="6">
    <location>
        <begin position="1"/>
        <end position="105"/>
    </location>
</feature>
<gene>
    <name evidence="8" type="ORF">OAUR00152_LOCUS5608</name>
</gene>
<sequence length="564" mass="61048">MVKKKSKSKRQTLKDKYKIQHRVVETHRKRKKQAKRDAKAGIVRHDKKKKDPGIPNSWPFKEDLLNQISRSREREEEKKRLAKEQRRDGIQKLREHKAAGGTARTLEELMARAGRSREEFAAKGGGVEGDASGNRTENKPSLGQSSRRAYMRILREVVDSSDVILQVLDARDPAGTRVGRAVEEAILSRHDKRMVLVLNKIDLVPKDAVAGWLAHLRRSHPTLAMKAGTNQSRSAEVGRTKGESALKSSSGVGVEGLLSLLKNYARSSGEGSGKSKSCITVGIIGYPNVGKSSILNTLKRSRAVGVSPRPGFTTSLQEVVLDKSVRLVDSPGVVFDDSSDTKRGGDTSLGGHSLLRNCVDADAVDDPIPAVRGLLERCTVESLVMTYEIPAFPSGDVMTFLALVARRSGRKLKGGIPDKVGAARTVLRDWNAGKIKFYTSPPDAGMDDDEGGASAGGVDATIVSSFGEAFDVSKMKEMDRDALEGLPEDGMDFVEMKAPSAEEGANDGRSSREAARYLKGEVDDDDEMDEDSVGEGAGTAPAKKGAKSSNDAVADAEDYDFDDL</sequence>
<keyword evidence="5" id="KW-0539">Nucleus</keyword>
<accession>A0A7S4HZ27</accession>
<dbReference type="PRINTS" id="PR00326">
    <property type="entry name" value="GTP1OBG"/>
</dbReference>
<feature type="region of interest" description="Disordered" evidence="6">
    <location>
        <begin position="499"/>
        <end position="564"/>
    </location>
</feature>
<dbReference type="Pfam" id="PF08701">
    <property type="entry name" value="GN3L_Grn1"/>
    <property type="match status" value="1"/>
</dbReference>
<dbReference type="PANTHER" id="PTHR11089:SF30">
    <property type="entry name" value="GUANINE NUCLEOTIDE-BINDING PROTEIN-LIKE 3 HOMOLOG"/>
    <property type="match status" value="1"/>
</dbReference>
<dbReference type="SUPFAM" id="SSF52540">
    <property type="entry name" value="P-loop containing nucleoside triphosphate hydrolases"/>
    <property type="match status" value="1"/>
</dbReference>
<feature type="compositionally biased region" description="Acidic residues" evidence="6">
    <location>
        <begin position="554"/>
        <end position="564"/>
    </location>
</feature>
<keyword evidence="3" id="KW-0175">Coiled coil</keyword>
<feature type="compositionally biased region" description="Basic and acidic residues" evidence="6">
    <location>
        <begin position="509"/>
        <end position="521"/>
    </location>
</feature>
<dbReference type="InterPro" id="IPR050755">
    <property type="entry name" value="TRAFAC_YlqF/YawG_RiboMat"/>
</dbReference>
<evidence type="ECO:0000256" key="2">
    <source>
        <dbReference type="ARBA" id="ARBA00022741"/>
    </source>
</evidence>
<keyword evidence="4" id="KW-0342">GTP-binding</keyword>
<evidence type="ECO:0000256" key="1">
    <source>
        <dbReference type="ARBA" id="ARBA00004604"/>
    </source>
</evidence>
<dbReference type="InterPro" id="IPR006073">
    <property type="entry name" value="GTP-bd"/>
</dbReference>
<feature type="domain" description="CP-type G" evidence="7">
    <location>
        <begin position="151"/>
        <end position="336"/>
    </location>
</feature>
<dbReference type="GO" id="GO:0051239">
    <property type="term" value="P:regulation of multicellular organismal process"/>
    <property type="evidence" value="ECO:0007669"/>
    <property type="project" value="UniProtKB-ARBA"/>
</dbReference>
<dbReference type="GO" id="GO:0005730">
    <property type="term" value="C:nucleolus"/>
    <property type="evidence" value="ECO:0007669"/>
    <property type="project" value="UniProtKB-SubCell"/>
</dbReference>
<dbReference type="InterPro" id="IPR027417">
    <property type="entry name" value="P-loop_NTPase"/>
</dbReference>
<feature type="compositionally biased region" description="Basic and acidic residues" evidence="6">
    <location>
        <begin position="12"/>
        <end position="26"/>
    </location>
</feature>
<evidence type="ECO:0000256" key="4">
    <source>
        <dbReference type="ARBA" id="ARBA00023134"/>
    </source>
</evidence>
<dbReference type="InterPro" id="IPR014813">
    <property type="entry name" value="Gnl3_N_dom"/>
</dbReference>
<feature type="compositionally biased region" description="Polar residues" evidence="6">
    <location>
        <begin position="133"/>
        <end position="145"/>
    </location>
</feature>
<proteinExistence type="predicted"/>
<dbReference type="PANTHER" id="PTHR11089">
    <property type="entry name" value="GTP-BINDING PROTEIN-RELATED"/>
    <property type="match status" value="1"/>
</dbReference>
<name>A0A7S4HZ27_9STRA</name>
<feature type="compositionally biased region" description="Basic and acidic residues" evidence="6">
    <location>
        <begin position="60"/>
        <end position="98"/>
    </location>
</feature>
<dbReference type="Gene3D" id="3.40.50.300">
    <property type="entry name" value="P-loop containing nucleotide triphosphate hydrolases"/>
    <property type="match status" value="1"/>
</dbReference>
<dbReference type="AlphaFoldDB" id="A0A7S4HZ27"/>
<evidence type="ECO:0000256" key="5">
    <source>
        <dbReference type="ARBA" id="ARBA00023242"/>
    </source>
</evidence>
<comment type="subcellular location">
    <subcellularLocation>
        <location evidence="1">Nucleus</location>
        <location evidence="1">Nucleolus</location>
    </subcellularLocation>
</comment>
<feature type="region of interest" description="Disordered" evidence="6">
    <location>
        <begin position="121"/>
        <end position="145"/>
    </location>
</feature>
<feature type="compositionally biased region" description="Basic residues" evidence="6">
    <location>
        <begin position="1"/>
        <end position="11"/>
    </location>
</feature>
<dbReference type="CDD" id="cd04178">
    <property type="entry name" value="Nucleostemin_like"/>
    <property type="match status" value="1"/>
</dbReference>
<keyword evidence="2" id="KW-0547">Nucleotide-binding</keyword>
<dbReference type="GO" id="GO:0050793">
    <property type="term" value="P:regulation of developmental process"/>
    <property type="evidence" value="ECO:0007669"/>
    <property type="project" value="UniProtKB-ARBA"/>
</dbReference>
<dbReference type="InterPro" id="IPR030378">
    <property type="entry name" value="G_CP_dom"/>
</dbReference>
<feature type="region of interest" description="Disordered" evidence="6">
    <location>
        <begin position="227"/>
        <end position="246"/>
    </location>
</feature>
<reference evidence="8" key="1">
    <citation type="submission" date="2021-01" db="EMBL/GenBank/DDBJ databases">
        <authorList>
            <person name="Corre E."/>
            <person name="Pelletier E."/>
            <person name="Niang G."/>
            <person name="Scheremetjew M."/>
            <person name="Finn R."/>
            <person name="Kale V."/>
            <person name="Holt S."/>
            <person name="Cochrane G."/>
            <person name="Meng A."/>
            <person name="Brown T."/>
            <person name="Cohen L."/>
        </authorList>
    </citation>
    <scope>NUCLEOTIDE SEQUENCE</scope>
    <source>
        <strain evidence="8">Isolate 1302-5</strain>
    </source>
</reference>
<dbReference type="FunFam" id="1.10.1580.10:FF:000002">
    <property type="entry name" value="Guanine nucleotide-binding protein-like 3 (nucleolar)-like"/>
    <property type="match status" value="1"/>
</dbReference>
<dbReference type="FunFam" id="3.40.50.300:FF:000571">
    <property type="entry name" value="Guanine nucleotide-binding protein-like NSN1"/>
    <property type="match status" value="1"/>
</dbReference>
<dbReference type="Pfam" id="PF01926">
    <property type="entry name" value="MMR_HSR1"/>
    <property type="match status" value="1"/>
</dbReference>
<dbReference type="EMBL" id="HBKQ01008284">
    <property type="protein sequence ID" value="CAE2213765.1"/>
    <property type="molecule type" value="Transcribed_RNA"/>
</dbReference>
<feature type="compositionally biased region" description="Acidic residues" evidence="6">
    <location>
        <begin position="522"/>
        <end position="533"/>
    </location>
</feature>
<evidence type="ECO:0000259" key="7">
    <source>
        <dbReference type="PROSITE" id="PS51721"/>
    </source>
</evidence>